<dbReference type="Gene3D" id="2.130.10.10">
    <property type="entry name" value="YVTN repeat-like/Quinoprotein amine dehydrogenase"/>
    <property type="match status" value="2"/>
</dbReference>
<evidence type="ECO:0000313" key="3">
    <source>
        <dbReference type="Proteomes" id="UP001174934"/>
    </source>
</evidence>
<dbReference type="SUPFAM" id="SSF50960">
    <property type="entry name" value="TolB, C-terminal domain"/>
    <property type="match status" value="1"/>
</dbReference>
<feature type="compositionally biased region" description="Polar residues" evidence="1">
    <location>
        <begin position="106"/>
        <end position="129"/>
    </location>
</feature>
<dbReference type="Proteomes" id="UP001174934">
    <property type="component" value="Unassembled WGS sequence"/>
</dbReference>
<reference evidence="2" key="1">
    <citation type="submission" date="2023-06" db="EMBL/GenBank/DDBJ databases">
        <title>Genome-scale phylogeny and comparative genomics of the fungal order Sordariales.</title>
        <authorList>
            <consortium name="Lawrence Berkeley National Laboratory"/>
            <person name="Hensen N."/>
            <person name="Bonometti L."/>
            <person name="Westerberg I."/>
            <person name="Brannstrom I.O."/>
            <person name="Guillou S."/>
            <person name="Cros-Aarteil S."/>
            <person name="Calhoun S."/>
            <person name="Haridas S."/>
            <person name="Kuo A."/>
            <person name="Mondo S."/>
            <person name="Pangilinan J."/>
            <person name="Riley R."/>
            <person name="LaButti K."/>
            <person name="Andreopoulos B."/>
            <person name="Lipzen A."/>
            <person name="Chen C."/>
            <person name="Yanf M."/>
            <person name="Daum C."/>
            <person name="Ng V."/>
            <person name="Clum A."/>
            <person name="Steindorff A."/>
            <person name="Ohm R."/>
            <person name="Martin F."/>
            <person name="Silar P."/>
            <person name="Natvig D."/>
            <person name="Lalanne C."/>
            <person name="Gautier V."/>
            <person name="Ament-velasquez S.L."/>
            <person name="Kruys A."/>
            <person name="Hutchinson M.I."/>
            <person name="Powell A.J."/>
            <person name="Barry K."/>
            <person name="Miller A.N."/>
            <person name="Grigoriev I.V."/>
            <person name="Debuchy R."/>
            <person name="Gladieux P."/>
            <person name="Thoren M.H."/>
            <person name="Johannesson H."/>
        </authorList>
    </citation>
    <scope>NUCLEOTIDE SEQUENCE</scope>
    <source>
        <strain evidence="2">SMH3391-2</strain>
    </source>
</reference>
<proteinExistence type="predicted"/>
<accession>A0AA39WH78</accession>
<feature type="compositionally biased region" description="Low complexity" evidence="1">
    <location>
        <begin position="89"/>
        <end position="105"/>
    </location>
</feature>
<protein>
    <recommendedName>
        <fullName evidence="4">WD40 repeat-like protein</fullName>
    </recommendedName>
</protein>
<keyword evidence="3" id="KW-1185">Reference proteome</keyword>
<feature type="compositionally biased region" description="Pro residues" evidence="1">
    <location>
        <begin position="143"/>
        <end position="157"/>
    </location>
</feature>
<name>A0AA39WH78_9PEZI</name>
<feature type="compositionally biased region" description="Pro residues" evidence="1">
    <location>
        <begin position="72"/>
        <end position="88"/>
    </location>
</feature>
<sequence>MSSRRDSEASSIQDRQARRRAPSSANRNANLFPPQSPSYTHSQARTNSALASQRKNSHASQRRPSQYSLYPPANPTPTKPLPPLPPLPGLSSLSSIARNSRRASSQGSFDGSIDSSVETSRFSQSSRATSHLDRVSSSTSPTAPSPPHLPPPPVPGEHPPRSRPQHDALSVQLRPWKSLASDDKLSKAQKDQTVYFFDISTTSATLASKHGNNLIKVWSVGDGTIQNAIKISCYTTAQARSREYFVRSHAIISEPSTLIAIATSFGDTLEIWDWAKKKKLQTIDHADRWAAVRSNVYESAYSPLVSYRGDNDTIDLYTATHSKKPFKKTRTIELRKAGLPLLPKYPELAFSATGPLLITASGPRPPRLGHPPPERETLLVAWEIHADDGVASNTPYKFVTPWQHSELDTALPSGLATYGSVAVSIWIPAGYRAIPVPAARGGQGFNLAPVAVPYRYVLVWDFSASSTRTFRIPNAISCISPDCRFIVYCDSRGTDVGARGSLVLLDAMNGKRLWVWPDPDAGAMQSGPQAGFELLDNLSHITELAFSADGQFLFVGTGEGDIGIYEVREAGLGDKMQVRPVGGI</sequence>
<dbReference type="EMBL" id="JAULSR010000007">
    <property type="protein sequence ID" value="KAK0615348.1"/>
    <property type="molecule type" value="Genomic_DNA"/>
</dbReference>
<feature type="region of interest" description="Disordered" evidence="1">
    <location>
        <begin position="1"/>
        <end position="169"/>
    </location>
</feature>
<comment type="caution">
    <text evidence="2">The sequence shown here is derived from an EMBL/GenBank/DDBJ whole genome shotgun (WGS) entry which is preliminary data.</text>
</comment>
<gene>
    <name evidence="2" type="ORF">B0T17DRAFT_593053</name>
</gene>
<evidence type="ECO:0000256" key="1">
    <source>
        <dbReference type="SAM" id="MobiDB-lite"/>
    </source>
</evidence>
<evidence type="ECO:0000313" key="2">
    <source>
        <dbReference type="EMBL" id="KAK0615348.1"/>
    </source>
</evidence>
<dbReference type="AlphaFoldDB" id="A0AA39WH78"/>
<organism evidence="2 3">
    <name type="scientific">Bombardia bombarda</name>
    <dbReference type="NCBI Taxonomy" id="252184"/>
    <lineage>
        <taxon>Eukaryota</taxon>
        <taxon>Fungi</taxon>
        <taxon>Dikarya</taxon>
        <taxon>Ascomycota</taxon>
        <taxon>Pezizomycotina</taxon>
        <taxon>Sordariomycetes</taxon>
        <taxon>Sordariomycetidae</taxon>
        <taxon>Sordariales</taxon>
        <taxon>Lasiosphaeriaceae</taxon>
        <taxon>Bombardia</taxon>
    </lineage>
</organism>
<evidence type="ECO:0008006" key="4">
    <source>
        <dbReference type="Google" id="ProtNLM"/>
    </source>
</evidence>
<dbReference type="InterPro" id="IPR015943">
    <property type="entry name" value="WD40/YVTN_repeat-like_dom_sf"/>
</dbReference>
<feature type="compositionally biased region" description="Polar residues" evidence="1">
    <location>
        <begin position="37"/>
        <end position="54"/>
    </location>
</feature>